<reference evidence="7" key="1">
    <citation type="submission" date="2020-10" db="EMBL/GenBank/DDBJ databases">
        <title>Bacterium isolated from coastal waters sediment.</title>
        <authorList>
            <person name="Chen R.-J."/>
            <person name="Lu D.-C."/>
            <person name="Zhu K.-L."/>
            <person name="Du Z.-J."/>
        </authorList>
    </citation>
    <scope>NUCLEOTIDE SEQUENCE</scope>
    <source>
        <strain evidence="7">N1Y112</strain>
    </source>
</reference>
<evidence type="ECO:0000313" key="7">
    <source>
        <dbReference type="EMBL" id="MBE9397696.1"/>
    </source>
</evidence>
<comment type="subcellular location">
    <subcellularLocation>
        <location evidence="1">Membrane</location>
        <topology evidence="1">Multi-pass membrane protein</topology>
    </subcellularLocation>
</comment>
<dbReference type="Gene3D" id="2.40.50.140">
    <property type="entry name" value="Nucleic acid-binding proteins"/>
    <property type="match status" value="1"/>
</dbReference>
<name>A0A8J7KA80_9GAMM</name>
<evidence type="ECO:0000256" key="3">
    <source>
        <dbReference type="ARBA" id="ARBA00022989"/>
    </source>
</evidence>
<evidence type="ECO:0000256" key="4">
    <source>
        <dbReference type="ARBA" id="ARBA00023136"/>
    </source>
</evidence>
<dbReference type="InterPro" id="IPR012340">
    <property type="entry name" value="NA-bd_OB-fold"/>
</dbReference>
<evidence type="ECO:0000256" key="5">
    <source>
        <dbReference type="SAM" id="Phobius"/>
    </source>
</evidence>
<keyword evidence="3 5" id="KW-1133">Transmembrane helix</keyword>
<keyword evidence="2 5" id="KW-0812">Transmembrane</keyword>
<organism evidence="7 8">
    <name type="scientific">Pontibacterium sinense</name>
    <dbReference type="NCBI Taxonomy" id="2781979"/>
    <lineage>
        <taxon>Bacteria</taxon>
        <taxon>Pseudomonadati</taxon>
        <taxon>Pseudomonadota</taxon>
        <taxon>Gammaproteobacteria</taxon>
        <taxon>Oceanospirillales</taxon>
        <taxon>Oceanospirillaceae</taxon>
        <taxon>Pontibacterium</taxon>
    </lineage>
</organism>
<keyword evidence="8" id="KW-1185">Reference proteome</keyword>
<gene>
    <name evidence="7" type="ORF">IOQ59_10525</name>
</gene>
<evidence type="ECO:0000256" key="2">
    <source>
        <dbReference type="ARBA" id="ARBA00022692"/>
    </source>
</evidence>
<dbReference type="GO" id="GO:0005886">
    <property type="term" value="C:plasma membrane"/>
    <property type="evidence" value="ECO:0007669"/>
    <property type="project" value="TreeGrafter"/>
</dbReference>
<sequence>MFDVINTWHWLTLAVVLLILEVLGTSGFLLGIAVAAFGMSGIVALELLPEWQHQLLVFSLLSVVFTLVYWKVFRGFNDKSAEPLLNDRAAQLIGRRLVLEEALVGGQGRIRVGDTLWKAEADDELEAGAKVEIFGSEGMTLKIRSIA</sequence>
<evidence type="ECO:0000256" key="1">
    <source>
        <dbReference type="ARBA" id="ARBA00004141"/>
    </source>
</evidence>
<accession>A0A8J7KA80</accession>
<proteinExistence type="predicted"/>
<feature type="domain" description="NfeD-like C-terminal" evidence="6">
    <location>
        <begin position="90"/>
        <end position="144"/>
    </location>
</feature>
<dbReference type="Proteomes" id="UP000640333">
    <property type="component" value="Unassembled WGS sequence"/>
</dbReference>
<evidence type="ECO:0000313" key="8">
    <source>
        <dbReference type="Proteomes" id="UP000640333"/>
    </source>
</evidence>
<comment type="caution">
    <text evidence="7">The sequence shown here is derived from an EMBL/GenBank/DDBJ whole genome shotgun (WGS) entry which is preliminary data.</text>
</comment>
<dbReference type="PANTHER" id="PTHR33507:SF3">
    <property type="entry name" value="INNER MEMBRANE PROTEIN YBBJ"/>
    <property type="match status" value="1"/>
</dbReference>
<dbReference type="SUPFAM" id="SSF141322">
    <property type="entry name" value="NfeD domain-like"/>
    <property type="match status" value="1"/>
</dbReference>
<dbReference type="InterPro" id="IPR002810">
    <property type="entry name" value="NfeD-like_C"/>
</dbReference>
<feature type="transmembrane region" description="Helical" evidence="5">
    <location>
        <begin position="51"/>
        <end position="70"/>
    </location>
</feature>
<dbReference type="PANTHER" id="PTHR33507">
    <property type="entry name" value="INNER MEMBRANE PROTEIN YBBJ"/>
    <property type="match status" value="1"/>
</dbReference>
<dbReference type="EMBL" id="JADEYS010000009">
    <property type="protein sequence ID" value="MBE9397696.1"/>
    <property type="molecule type" value="Genomic_DNA"/>
</dbReference>
<dbReference type="InterPro" id="IPR052165">
    <property type="entry name" value="Membrane_assoc_protease"/>
</dbReference>
<keyword evidence="4 5" id="KW-0472">Membrane</keyword>
<protein>
    <submittedName>
        <fullName evidence="7">NfeD family protein</fullName>
    </submittedName>
</protein>
<feature type="transmembrane region" description="Helical" evidence="5">
    <location>
        <begin position="12"/>
        <end position="45"/>
    </location>
</feature>
<dbReference type="Pfam" id="PF01957">
    <property type="entry name" value="NfeD"/>
    <property type="match status" value="1"/>
</dbReference>
<evidence type="ECO:0000259" key="6">
    <source>
        <dbReference type="Pfam" id="PF01957"/>
    </source>
</evidence>
<dbReference type="AlphaFoldDB" id="A0A8J7KA80"/>